<evidence type="ECO:0000256" key="7">
    <source>
        <dbReference type="ARBA" id="ARBA00023136"/>
    </source>
</evidence>
<accession>A0AAV4H7R5</accession>
<comment type="similarity">
    <text evidence="3">Belongs to the UbiA prenyltransferase family.</text>
</comment>
<evidence type="ECO:0000256" key="1">
    <source>
        <dbReference type="ARBA" id="ARBA00001946"/>
    </source>
</evidence>
<dbReference type="Pfam" id="PF01040">
    <property type="entry name" value="UbiA"/>
    <property type="match status" value="1"/>
</dbReference>
<reference evidence="8 9" key="1">
    <citation type="journal article" date="2021" name="Elife">
        <title>Chloroplast acquisition without the gene transfer in kleptoplastic sea slugs, Plakobranchus ocellatus.</title>
        <authorList>
            <person name="Maeda T."/>
            <person name="Takahashi S."/>
            <person name="Yoshida T."/>
            <person name="Shimamura S."/>
            <person name="Takaki Y."/>
            <person name="Nagai Y."/>
            <person name="Toyoda A."/>
            <person name="Suzuki Y."/>
            <person name="Arimoto A."/>
            <person name="Ishii H."/>
            <person name="Satoh N."/>
            <person name="Nishiyama T."/>
            <person name="Hasebe M."/>
            <person name="Maruyama T."/>
            <person name="Minagawa J."/>
            <person name="Obokata J."/>
            <person name="Shigenobu S."/>
        </authorList>
    </citation>
    <scope>NUCLEOTIDE SEQUENCE [LARGE SCALE GENOMIC DNA]</scope>
</reference>
<evidence type="ECO:0000256" key="2">
    <source>
        <dbReference type="ARBA" id="ARBA00004141"/>
    </source>
</evidence>
<evidence type="ECO:0000256" key="6">
    <source>
        <dbReference type="ARBA" id="ARBA00022989"/>
    </source>
</evidence>
<dbReference type="InterPro" id="IPR044878">
    <property type="entry name" value="UbiA_sf"/>
</dbReference>
<organism evidence="8 9">
    <name type="scientific">Elysia marginata</name>
    <dbReference type="NCBI Taxonomy" id="1093978"/>
    <lineage>
        <taxon>Eukaryota</taxon>
        <taxon>Metazoa</taxon>
        <taxon>Spiralia</taxon>
        <taxon>Lophotrochozoa</taxon>
        <taxon>Mollusca</taxon>
        <taxon>Gastropoda</taxon>
        <taxon>Heterobranchia</taxon>
        <taxon>Euthyneura</taxon>
        <taxon>Panpulmonata</taxon>
        <taxon>Sacoglossa</taxon>
        <taxon>Placobranchoidea</taxon>
        <taxon>Plakobranchidae</taxon>
        <taxon>Elysia</taxon>
    </lineage>
</organism>
<dbReference type="GO" id="GO:0005743">
    <property type="term" value="C:mitochondrial inner membrane"/>
    <property type="evidence" value="ECO:0007669"/>
    <property type="project" value="TreeGrafter"/>
</dbReference>
<dbReference type="EMBL" id="BMAT01005459">
    <property type="protein sequence ID" value="GFR93609.1"/>
    <property type="molecule type" value="Genomic_DNA"/>
</dbReference>
<keyword evidence="7" id="KW-0472">Membrane</keyword>
<evidence type="ECO:0000313" key="8">
    <source>
        <dbReference type="EMBL" id="GFR93609.1"/>
    </source>
</evidence>
<comment type="caution">
    <text evidence="8">The sequence shown here is derived from an EMBL/GenBank/DDBJ whole genome shotgun (WGS) entry which is preliminary data.</text>
</comment>
<keyword evidence="5" id="KW-0812">Transmembrane</keyword>
<gene>
    <name evidence="8" type="ORF">ElyMa_002647600</name>
</gene>
<dbReference type="AlphaFoldDB" id="A0AAV4H7R5"/>
<dbReference type="PANTHER" id="PTHR11048">
    <property type="entry name" value="PRENYLTRANSFERASES"/>
    <property type="match status" value="1"/>
</dbReference>
<evidence type="ECO:0000256" key="3">
    <source>
        <dbReference type="ARBA" id="ARBA00005985"/>
    </source>
</evidence>
<dbReference type="PROSITE" id="PS00943">
    <property type="entry name" value="UBIA"/>
    <property type="match status" value="1"/>
</dbReference>
<dbReference type="InterPro" id="IPR030470">
    <property type="entry name" value="UbiA_prenylTrfase_CS"/>
</dbReference>
<comment type="cofactor">
    <cofactor evidence="1">
        <name>Mg(2+)</name>
        <dbReference type="ChEBI" id="CHEBI:18420"/>
    </cofactor>
</comment>
<dbReference type="Gene3D" id="1.10.357.140">
    <property type="entry name" value="UbiA prenyltransferase"/>
    <property type="match status" value="1"/>
</dbReference>
<dbReference type="CDD" id="cd13959">
    <property type="entry name" value="PT_UbiA_COQ2"/>
    <property type="match status" value="1"/>
</dbReference>
<keyword evidence="4" id="KW-0808">Transferase</keyword>
<keyword evidence="9" id="KW-1185">Reference proteome</keyword>
<proteinExistence type="inferred from homology"/>
<sequence>MAKIFSGNSMPMLRDAVNLFLNRQAVRAPSRTSVMPAVTALSHNCNTFSTLKYHKLLQLQNQVNGIHRKNVNRPGCLATSAAAAAISQRETIPHDGKCSLYVHNDVYRFSSSLPSPVTHYKCPGSPVTPYTEKLSVSLPDFVPSRVTCSQKFLSSSHNPICSLGTHQTNFPVRSHEMVAHFSTLRCKRASRHVCNHKDFLHGVSRSHLSTASWLVQSCPKAVQPYLRLIRMDKPIGTWLLFWPCTWSIALASQPGNLPDFYLLALFGAGAFFMRGSGCIINDMWDKDFDEKVERTKSRPLAGGELTQFQALVFLGSQLSCALAILLQLNLYRLTF</sequence>
<dbReference type="GO" id="GO:0006744">
    <property type="term" value="P:ubiquinone biosynthetic process"/>
    <property type="evidence" value="ECO:0007669"/>
    <property type="project" value="TreeGrafter"/>
</dbReference>
<protein>
    <submittedName>
        <fullName evidence="8">4-hydroxybenzoate polyprenyltransferase, mitochondrial</fullName>
    </submittedName>
</protein>
<evidence type="ECO:0000313" key="9">
    <source>
        <dbReference type="Proteomes" id="UP000762676"/>
    </source>
</evidence>
<dbReference type="GO" id="GO:0016765">
    <property type="term" value="F:transferase activity, transferring alkyl or aryl (other than methyl) groups"/>
    <property type="evidence" value="ECO:0007669"/>
    <property type="project" value="InterPro"/>
</dbReference>
<dbReference type="InterPro" id="IPR000537">
    <property type="entry name" value="UbiA_prenyltransferase"/>
</dbReference>
<evidence type="ECO:0000256" key="4">
    <source>
        <dbReference type="ARBA" id="ARBA00022679"/>
    </source>
</evidence>
<dbReference type="InterPro" id="IPR039653">
    <property type="entry name" value="Prenyltransferase"/>
</dbReference>
<dbReference type="PANTHER" id="PTHR11048:SF28">
    <property type="entry name" value="4-HYDROXYBENZOATE POLYPRENYLTRANSFERASE, MITOCHONDRIAL"/>
    <property type="match status" value="1"/>
</dbReference>
<keyword evidence="6" id="KW-1133">Transmembrane helix</keyword>
<evidence type="ECO:0000256" key="5">
    <source>
        <dbReference type="ARBA" id="ARBA00022692"/>
    </source>
</evidence>
<dbReference type="Proteomes" id="UP000762676">
    <property type="component" value="Unassembled WGS sequence"/>
</dbReference>
<comment type="subcellular location">
    <subcellularLocation>
        <location evidence="2">Membrane</location>
        <topology evidence="2">Multi-pass membrane protein</topology>
    </subcellularLocation>
</comment>
<name>A0AAV4H7R5_9GAST</name>